<evidence type="ECO:0000256" key="3">
    <source>
        <dbReference type="ARBA" id="ARBA00022691"/>
    </source>
</evidence>
<dbReference type="Gene3D" id="3.40.50.150">
    <property type="entry name" value="Vaccinia Virus protein VP39"/>
    <property type="match status" value="1"/>
</dbReference>
<feature type="binding site" evidence="4">
    <location>
        <position position="406"/>
    </location>
    <ligand>
        <name>S-adenosyl-L-methionine</name>
        <dbReference type="ChEBI" id="CHEBI:59789"/>
    </ligand>
</feature>
<dbReference type="EMBL" id="HG692246">
    <property type="protein sequence ID" value="CDI82221.1"/>
    <property type="molecule type" value="Genomic_DNA"/>
</dbReference>
<accession>U6GPS1</accession>
<feature type="region of interest" description="Disordered" evidence="5">
    <location>
        <begin position="91"/>
        <end position="119"/>
    </location>
</feature>
<proteinExistence type="inferred from homology"/>
<keyword evidence="3 4" id="KW-0949">S-adenosyl-L-methionine</keyword>
<keyword evidence="2 4" id="KW-0808">Transferase</keyword>
<gene>
    <name evidence="6" type="ORF">EPH_0039900</name>
</gene>
<dbReference type="PROSITE" id="PS51687">
    <property type="entry name" value="SAM_MT_RNA_M5U"/>
    <property type="match status" value="1"/>
</dbReference>
<dbReference type="PANTHER" id="PTHR11061">
    <property type="entry name" value="RNA M5U METHYLTRANSFERASE"/>
    <property type="match status" value="1"/>
</dbReference>
<comment type="caution">
    <text evidence="4">Lacks conserved residue(s) required for the propagation of feature annotation.</text>
</comment>
<keyword evidence="7" id="KW-1185">Reference proteome</keyword>
<reference evidence="6" key="1">
    <citation type="submission" date="2013-10" db="EMBL/GenBank/DDBJ databases">
        <title>Genomic analysis of the causative agents of coccidiosis in chickens.</title>
        <authorList>
            <person name="Reid A.J."/>
            <person name="Blake D."/>
            <person name="Billington K."/>
            <person name="Browne H."/>
            <person name="Dunn M."/>
            <person name="Hung S."/>
            <person name="Kawahara F."/>
            <person name="Miranda-Saavedra D."/>
            <person name="Mourier T."/>
            <person name="Nagra H."/>
            <person name="Otto T.D."/>
            <person name="Rawlings N."/>
            <person name="Sanchez A."/>
            <person name="Sanders M."/>
            <person name="Subramaniam C."/>
            <person name="Tay Y."/>
            <person name="Dear P."/>
            <person name="Doerig C."/>
            <person name="Gruber A."/>
            <person name="Parkinson J."/>
            <person name="Shirley M."/>
            <person name="Wan K.L."/>
            <person name="Berriman M."/>
            <person name="Tomley F."/>
            <person name="Pain A."/>
        </authorList>
    </citation>
    <scope>NUCLEOTIDE SEQUENCE [LARGE SCALE GENOMIC DNA]</scope>
    <source>
        <strain evidence="6">Houghton</strain>
    </source>
</reference>
<organism evidence="6 7">
    <name type="scientific">Eimeria praecox</name>
    <dbReference type="NCBI Taxonomy" id="51316"/>
    <lineage>
        <taxon>Eukaryota</taxon>
        <taxon>Sar</taxon>
        <taxon>Alveolata</taxon>
        <taxon>Apicomplexa</taxon>
        <taxon>Conoidasida</taxon>
        <taxon>Coccidia</taxon>
        <taxon>Eucoccidiorida</taxon>
        <taxon>Eimeriorina</taxon>
        <taxon>Eimeriidae</taxon>
        <taxon>Eimeria</taxon>
    </lineage>
</organism>
<dbReference type="VEuPathDB" id="ToxoDB:EPH_0039900"/>
<feature type="compositionally biased region" description="Low complexity" evidence="5">
    <location>
        <begin position="95"/>
        <end position="115"/>
    </location>
</feature>
<dbReference type="OrthoDB" id="347553at2759"/>
<sequence>MCGWASEGSTYERDACRTALLAHKRSHKGLGRIKSSAAEASRSYPTAAAAAADDNHTDASLNTRVATEGGSLDAAAGYGCSSNGKTGANNHCHDNISTSNGSVNNSSTSKSSSRSLMGPLNVVRTAEEGDILRAPGLRASPCPHFVEGCGGCQFMHLALLHQRTAKKQLVLQMVQELQQHQQLHQQQSPQLQHTHREPPTIVPFVPTSSETQFAARADMLLQLVEGRPRLGLPAFDGSTSILSIQDCIRLRGPLREVYRHLREVLLPLLESRRLRVLDHRCGAGTLSGLTLRLAEGCEGGGSKVLLRLKGRLESNVRPRLLDLAEALSKRSPALKAVTFYDVGRPHSPDEVILGADALVVSVFGRRFRITGGTREAIMGCGDSLEQLWPAVEKAAGSATGRLWGAFGSAGLFEILLSFRFKEVLVFAAGARDVEETRKNISLNGLDWCVAGAFAARSGFYGPLGELHRSFQLQQGKAEETSTKRLRNENRAFEGGASTDDKTIATGALHLPDVLLLSPSRGGLPKASSKGSSDGPGDVRRWVAAADISRVVYIAHDQPSFLRDAKGFVAAGYELAYFEAFDLSPHRADVLSVSAFFKRHLGLPQAGSLQKRLLTIGPSRQES</sequence>
<evidence type="ECO:0000256" key="4">
    <source>
        <dbReference type="PROSITE-ProRule" id="PRU01024"/>
    </source>
</evidence>
<evidence type="ECO:0000313" key="7">
    <source>
        <dbReference type="Proteomes" id="UP000018201"/>
    </source>
</evidence>
<dbReference type="GO" id="GO:0070475">
    <property type="term" value="P:rRNA base methylation"/>
    <property type="evidence" value="ECO:0007669"/>
    <property type="project" value="TreeGrafter"/>
</dbReference>
<dbReference type="InterPro" id="IPR029063">
    <property type="entry name" value="SAM-dependent_MTases_sf"/>
</dbReference>
<dbReference type="AlphaFoldDB" id="U6GPS1"/>
<dbReference type="PANTHER" id="PTHR11061:SF30">
    <property type="entry name" value="TRNA (URACIL(54)-C(5))-METHYLTRANSFERASE"/>
    <property type="match status" value="1"/>
</dbReference>
<name>U6GPS1_9EIME</name>
<evidence type="ECO:0000256" key="2">
    <source>
        <dbReference type="ARBA" id="ARBA00022679"/>
    </source>
</evidence>
<reference evidence="6" key="2">
    <citation type="submission" date="2013-10" db="EMBL/GenBank/DDBJ databases">
        <authorList>
            <person name="Aslett M."/>
        </authorList>
    </citation>
    <scope>NUCLEOTIDE SEQUENCE [LARGE SCALE GENOMIC DNA]</scope>
    <source>
        <strain evidence="6">Houghton</strain>
    </source>
</reference>
<comment type="similarity">
    <text evidence="4">Belongs to the class I-like SAM-binding methyltransferase superfamily. RNA M5U methyltransferase family.</text>
</comment>
<evidence type="ECO:0000256" key="5">
    <source>
        <dbReference type="SAM" id="MobiDB-lite"/>
    </source>
</evidence>
<dbReference type="GO" id="GO:0070041">
    <property type="term" value="F:rRNA (uridine-C5-)-methyltransferase activity"/>
    <property type="evidence" value="ECO:0007669"/>
    <property type="project" value="TreeGrafter"/>
</dbReference>
<dbReference type="SUPFAM" id="SSF53335">
    <property type="entry name" value="S-adenosyl-L-methionine-dependent methyltransferases"/>
    <property type="match status" value="1"/>
</dbReference>
<evidence type="ECO:0000313" key="6">
    <source>
        <dbReference type="EMBL" id="CDI82221.1"/>
    </source>
</evidence>
<protein>
    <submittedName>
        <fullName evidence="6">RNA methyltransferase, TrmA family, putative</fullName>
    </submittedName>
</protein>
<dbReference type="InterPro" id="IPR010280">
    <property type="entry name" value="U5_MeTrfase_fam"/>
</dbReference>
<dbReference type="Proteomes" id="UP000018201">
    <property type="component" value="Unassembled WGS sequence"/>
</dbReference>
<evidence type="ECO:0000256" key="1">
    <source>
        <dbReference type="ARBA" id="ARBA00022603"/>
    </source>
</evidence>
<keyword evidence="1 4" id="KW-0489">Methyltransferase</keyword>